<proteinExistence type="predicted"/>
<name>A0A2N9HZB4_FAGSY</name>
<sequence length="186" mass="21304">MKLVAKEEGRHQTIVMESAARVLVMLKHFWVFYDAQVDFPRLSSCHKEGVRFLKTLWEKYGSCSAYLRLGVHVGSSMLILLCCVLAHMEHTRLEDVTEIHILKWKAVVQEITREGFKFNSIIDYLRMLAHDMFSRRILAELRVVEARAVALRDALNMVAPDLWDLAAAKRVFADPLIGSALHDLLA</sequence>
<protein>
    <submittedName>
        <fullName evidence="1">Uncharacterized protein</fullName>
    </submittedName>
</protein>
<reference evidence="1" key="1">
    <citation type="submission" date="2018-02" db="EMBL/GenBank/DDBJ databases">
        <authorList>
            <person name="Cohen D.B."/>
            <person name="Kent A.D."/>
        </authorList>
    </citation>
    <scope>NUCLEOTIDE SEQUENCE</scope>
</reference>
<dbReference type="EMBL" id="OIVN01004390">
    <property type="protein sequence ID" value="SPD17084.1"/>
    <property type="molecule type" value="Genomic_DNA"/>
</dbReference>
<organism evidence="1">
    <name type="scientific">Fagus sylvatica</name>
    <name type="common">Beechnut</name>
    <dbReference type="NCBI Taxonomy" id="28930"/>
    <lineage>
        <taxon>Eukaryota</taxon>
        <taxon>Viridiplantae</taxon>
        <taxon>Streptophyta</taxon>
        <taxon>Embryophyta</taxon>
        <taxon>Tracheophyta</taxon>
        <taxon>Spermatophyta</taxon>
        <taxon>Magnoliopsida</taxon>
        <taxon>eudicotyledons</taxon>
        <taxon>Gunneridae</taxon>
        <taxon>Pentapetalae</taxon>
        <taxon>rosids</taxon>
        <taxon>fabids</taxon>
        <taxon>Fagales</taxon>
        <taxon>Fagaceae</taxon>
        <taxon>Fagus</taxon>
    </lineage>
</organism>
<dbReference type="AlphaFoldDB" id="A0A2N9HZB4"/>
<evidence type="ECO:0000313" key="1">
    <source>
        <dbReference type="EMBL" id="SPD17084.1"/>
    </source>
</evidence>
<accession>A0A2N9HZB4</accession>
<gene>
    <name evidence="1" type="ORF">FSB_LOCUS44966</name>
</gene>